<dbReference type="PROSITE" id="PS00409">
    <property type="entry name" value="PROKAR_NTER_METHYL"/>
    <property type="match status" value="1"/>
</dbReference>
<accession>A0ABU1I6I4</accession>
<dbReference type="RefSeq" id="WP_309825857.1">
    <property type="nucleotide sequence ID" value="NZ_JAVIZX010000001.1"/>
</dbReference>
<keyword evidence="1" id="KW-0812">Transmembrane</keyword>
<evidence type="ECO:0000256" key="1">
    <source>
        <dbReference type="SAM" id="Phobius"/>
    </source>
</evidence>
<keyword evidence="1" id="KW-1133">Transmembrane helix</keyword>
<proteinExistence type="predicted"/>
<dbReference type="InterPro" id="IPR012902">
    <property type="entry name" value="N_methyl_site"/>
</dbReference>
<gene>
    <name evidence="2" type="ORF">QE399_000524</name>
</gene>
<evidence type="ECO:0000313" key="2">
    <source>
        <dbReference type="EMBL" id="MDR6212835.1"/>
    </source>
</evidence>
<comment type="caution">
    <text evidence="2">The sequence shown here is derived from an EMBL/GenBank/DDBJ whole genome shotgun (WGS) entry which is preliminary data.</text>
</comment>
<evidence type="ECO:0000313" key="3">
    <source>
        <dbReference type="Proteomes" id="UP001267710"/>
    </source>
</evidence>
<sequence length="212" mass="23836">MKACAHSRRQRQQGLTLIELLVTIVILGFTVALMSGAFHQISQILRISSEQSNGFLSRWNNNRALYDIVSNMVLDPSLEKPFVGSYQQVETTTTSPPDLLPGTPRGVRLRLKPSPDSNDVSELWLEPLQQNQNRPPMKLATFAHRVEFRFADHRGLEHQQWPPNGVAEQRPMPNAVFLRDIDEQNLVFRAASYPGALVPKTNGAAQMLGITR</sequence>
<name>A0ABU1I6I4_9BURK</name>
<reference evidence="2 3" key="1">
    <citation type="submission" date="2023-08" db="EMBL/GenBank/DDBJ databases">
        <title>Functional and genomic diversity of the sorghum phyllosphere microbiome.</title>
        <authorList>
            <person name="Shade A."/>
        </authorList>
    </citation>
    <scope>NUCLEOTIDE SEQUENCE [LARGE SCALE GENOMIC DNA]</scope>
    <source>
        <strain evidence="2 3">SORGH_AS_0335</strain>
    </source>
</reference>
<dbReference type="NCBIfam" id="TIGR02532">
    <property type="entry name" value="IV_pilin_GFxxxE"/>
    <property type="match status" value="1"/>
</dbReference>
<keyword evidence="3" id="KW-1185">Reference proteome</keyword>
<organism evidence="2 3">
    <name type="scientific">Paracidovorax wautersii</name>
    <dbReference type="NCBI Taxonomy" id="1177982"/>
    <lineage>
        <taxon>Bacteria</taxon>
        <taxon>Pseudomonadati</taxon>
        <taxon>Pseudomonadota</taxon>
        <taxon>Betaproteobacteria</taxon>
        <taxon>Burkholderiales</taxon>
        <taxon>Comamonadaceae</taxon>
        <taxon>Paracidovorax</taxon>
    </lineage>
</organism>
<dbReference type="Pfam" id="PF07963">
    <property type="entry name" value="N_methyl"/>
    <property type="match status" value="1"/>
</dbReference>
<protein>
    <submittedName>
        <fullName evidence="2">General secretion pathway protein J</fullName>
    </submittedName>
</protein>
<feature type="transmembrane region" description="Helical" evidence="1">
    <location>
        <begin position="20"/>
        <end position="38"/>
    </location>
</feature>
<dbReference type="EMBL" id="JAVIZX010000001">
    <property type="protein sequence ID" value="MDR6212835.1"/>
    <property type="molecule type" value="Genomic_DNA"/>
</dbReference>
<keyword evidence="1" id="KW-0472">Membrane</keyword>
<dbReference type="Proteomes" id="UP001267710">
    <property type="component" value="Unassembled WGS sequence"/>
</dbReference>